<name>A0A2S8BF16_9MYCO</name>
<dbReference type="AlphaFoldDB" id="A0A2S8BF16"/>
<comment type="caution">
    <text evidence="1">The sequence shown here is derived from an EMBL/GenBank/DDBJ whole genome shotgun (WGS) entry which is preliminary data.</text>
</comment>
<sequence>MTTFPNAPVLPIGADGLLTGEDAHTWYTSPDGNSRFFLEGPLAPWPGIQDGAIIPGGLKPLSPDFQQIALKSARQPGSTWTGTVWDEMNTDIPIQLHARTPQGISALISEWMGAWPPDKTGVLEHITPDRGYWYCNVRRAKAWPDAIKKAPRTVKMLALTHSITNNDAFWFGFPSISSFQPGGTGGSGFVQLTNIGDQHAYPTVLFYGPGTLGFSNGDSLGTSTMITFGPLEAGQVVLIDTRQRLRQVIDLSPGAPAPQSLNSVQKLVEQITNFVTNNNVPPLLQQFESLFGILPPQGALYSLLNGHYANPIPGVAQPQWAKTVNLKVSITGGNSASKAVFRIDPMRVWPE</sequence>
<protein>
    <recommendedName>
        <fullName evidence="3">Minor tail protein</fullName>
    </recommendedName>
</protein>
<dbReference type="EMBL" id="PPEA01000660">
    <property type="protein sequence ID" value="PQM45215.1"/>
    <property type="molecule type" value="Genomic_DNA"/>
</dbReference>
<accession>A0A2S8BF16</accession>
<evidence type="ECO:0000313" key="1">
    <source>
        <dbReference type="EMBL" id="PQM45215.1"/>
    </source>
</evidence>
<evidence type="ECO:0008006" key="3">
    <source>
        <dbReference type="Google" id="ProtNLM"/>
    </source>
</evidence>
<reference evidence="1 2" key="1">
    <citation type="journal article" date="2017" name="Int. J. Syst. Evol. Microbiol.">
        <title>Mycobacterium talmoniae sp. nov., a slowly growing mycobacterium isolated from human respiratory samples.</title>
        <authorList>
            <person name="Davidson R.M."/>
            <person name="DeGroote M.A."/>
            <person name="Marola J.L."/>
            <person name="Buss S."/>
            <person name="Jones V."/>
            <person name="McNeil M.R."/>
            <person name="Freifeld A.G."/>
            <person name="Elaine Epperson L."/>
            <person name="Hasan N.A."/>
            <person name="Jackson M."/>
            <person name="Iwen P.C."/>
            <person name="Salfinger M."/>
            <person name="Strong M."/>
        </authorList>
    </citation>
    <scope>NUCLEOTIDE SEQUENCE [LARGE SCALE GENOMIC DNA]</scope>
    <source>
        <strain evidence="1 2">ATCC BAA-2683</strain>
    </source>
</reference>
<evidence type="ECO:0000313" key="2">
    <source>
        <dbReference type="Proteomes" id="UP000238296"/>
    </source>
</evidence>
<gene>
    <name evidence="1" type="ORF">C1Y40_04641</name>
</gene>
<organism evidence="1 2">
    <name type="scientific">Mycobacterium talmoniae</name>
    <dbReference type="NCBI Taxonomy" id="1858794"/>
    <lineage>
        <taxon>Bacteria</taxon>
        <taxon>Bacillati</taxon>
        <taxon>Actinomycetota</taxon>
        <taxon>Actinomycetes</taxon>
        <taxon>Mycobacteriales</taxon>
        <taxon>Mycobacteriaceae</taxon>
        <taxon>Mycobacterium</taxon>
    </lineage>
</organism>
<dbReference type="Proteomes" id="UP000238296">
    <property type="component" value="Unassembled WGS sequence"/>
</dbReference>
<proteinExistence type="predicted"/>